<protein>
    <submittedName>
        <fullName evidence="1">Uncharacterized protein</fullName>
    </submittedName>
</protein>
<reference evidence="1" key="1">
    <citation type="journal article" date="2023" name="Science">
        <title>Genome structures resolve the early diversification of teleost fishes.</title>
        <authorList>
            <person name="Parey E."/>
            <person name="Louis A."/>
            <person name="Montfort J."/>
            <person name="Bouchez O."/>
            <person name="Roques C."/>
            <person name="Iampietro C."/>
            <person name="Lluch J."/>
            <person name="Castinel A."/>
            <person name="Donnadieu C."/>
            <person name="Desvignes T."/>
            <person name="Floi Bucao C."/>
            <person name="Jouanno E."/>
            <person name="Wen M."/>
            <person name="Mejri S."/>
            <person name="Dirks R."/>
            <person name="Jansen H."/>
            <person name="Henkel C."/>
            <person name="Chen W.J."/>
            <person name="Zahm M."/>
            <person name="Cabau C."/>
            <person name="Klopp C."/>
            <person name="Thompson A.W."/>
            <person name="Robinson-Rechavi M."/>
            <person name="Braasch I."/>
            <person name="Lecointre G."/>
            <person name="Bobe J."/>
            <person name="Postlethwait J.H."/>
            <person name="Berthelot C."/>
            <person name="Roest Crollius H."/>
            <person name="Guiguen Y."/>
        </authorList>
    </citation>
    <scope>NUCLEOTIDE SEQUENCE</scope>
    <source>
        <strain evidence="1">WJC10195</strain>
    </source>
</reference>
<dbReference type="EMBL" id="JAINUF010000006">
    <property type="protein sequence ID" value="KAJ8357077.1"/>
    <property type="molecule type" value="Genomic_DNA"/>
</dbReference>
<evidence type="ECO:0000313" key="1">
    <source>
        <dbReference type="EMBL" id="KAJ8357077.1"/>
    </source>
</evidence>
<sequence>MPTEVLLVGEKGGLGLMQWGLMDITRSYTWCTGLRRSKRVAVRSRNIEFEVVISFSLPVKSSGLTSVLLL</sequence>
<accession>A0A9Q1FFC0</accession>
<comment type="caution">
    <text evidence="1">The sequence shown here is derived from an EMBL/GenBank/DDBJ whole genome shotgun (WGS) entry which is preliminary data.</text>
</comment>
<name>A0A9Q1FFC0_SYNKA</name>
<keyword evidence="2" id="KW-1185">Reference proteome</keyword>
<dbReference type="AlphaFoldDB" id="A0A9Q1FFC0"/>
<organism evidence="1 2">
    <name type="scientific">Synaphobranchus kaupii</name>
    <name type="common">Kaup's arrowtooth eel</name>
    <dbReference type="NCBI Taxonomy" id="118154"/>
    <lineage>
        <taxon>Eukaryota</taxon>
        <taxon>Metazoa</taxon>
        <taxon>Chordata</taxon>
        <taxon>Craniata</taxon>
        <taxon>Vertebrata</taxon>
        <taxon>Euteleostomi</taxon>
        <taxon>Actinopterygii</taxon>
        <taxon>Neopterygii</taxon>
        <taxon>Teleostei</taxon>
        <taxon>Anguilliformes</taxon>
        <taxon>Synaphobranchidae</taxon>
        <taxon>Synaphobranchus</taxon>
    </lineage>
</organism>
<dbReference type="Proteomes" id="UP001152622">
    <property type="component" value="Chromosome 6"/>
</dbReference>
<gene>
    <name evidence="1" type="ORF">SKAU_G00198710</name>
</gene>
<proteinExistence type="predicted"/>
<evidence type="ECO:0000313" key="2">
    <source>
        <dbReference type="Proteomes" id="UP001152622"/>
    </source>
</evidence>